<dbReference type="InterPro" id="IPR027417">
    <property type="entry name" value="P-loop_NTPase"/>
</dbReference>
<dbReference type="PROSITE" id="PS51217">
    <property type="entry name" value="UVRD_HELICASE_CTER"/>
    <property type="match status" value="1"/>
</dbReference>
<dbReference type="GO" id="GO:0000725">
    <property type="term" value="P:recombinational repair"/>
    <property type="evidence" value="ECO:0007669"/>
    <property type="project" value="TreeGrafter"/>
</dbReference>
<evidence type="ECO:0000313" key="15">
    <source>
        <dbReference type="EMBL" id="AIE85341.1"/>
    </source>
</evidence>
<dbReference type="PANTHER" id="PTHR11070">
    <property type="entry name" value="UVRD / RECB / PCRA DNA HELICASE FAMILY MEMBER"/>
    <property type="match status" value="1"/>
</dbReference>
<evidence type="ECO:0000259" key="13">
    <source>
        <dbReference type="PROSITE" id="PS51198"/>
    </source>
</evidence>
<reference evidence="15 16" key="1">
    <citation type="journal article" date="2014" name="PLoS ONE">
        <title>The first complete genome sequence of the class fimbriimonadia in the phylum armatimonadetes.</title>
        <authorList>
            <person name="Hu Z.Y."/>
            <person name="Wang Y.Z."/>
            <person name="Im W.T."/>
            <person name="Wang S.Y."/>
            <person name="Zhao G.P."/>
            <person name="Zheng H.J."/>
            <person name="Quan Z.X."/>
        </authorList>
    </citation>
    <scope>NUCLEOTIDE SEQUENCE [LARGE SCALE GENOMIC DNA]</scope>
    <source>
        <strain evidence="15">Gsoil 348</strain>
    </source>
</reference>
<dbReference type="InterPro" id="IPR013986">
    <property type="entry name" value="DExx_box_DNA_helicase_dom_sf"/>
</dbReference>
<comment type="catalytic activity">
    <reaction evidence="8">
        <text>Couples ATP hydrolysis with the unwinding of duplex DNA by translocating in the 3'-5' direction.</text>
        <dbReference type="EC" id="5.6.2.4"/>
    </reaction>
</comment>
<keyword evidence="7" id="KW-0413">Isomerase</keyword>
<dbReference type="PROSITE" id="PS51198">
    <property type="entry name" value="UVRD_HELICASE_ATP_BIND"/>
    <property type="match status" value="1"/>
</dbReference>
<evidence type="ECO:0000256" key="10">
    <source>
        <dbReference type="PROSITE-ProRule" id="PRU00560"/>
    </source>
</evidence>
<feature type="domain" description="UvrD-like helicase C-terminal" evidence="14">
    <location>
        <begin position="287"/>
        <end position="563"/>
    </location>
</feature>
<dbReference type="Proteomes" id="UP000027982">
    <property type="component" value="Chromosome"/>
</dbReference>
<dbReference type="OrthoDB" id="9810135at2"/>
<evidence type="ECO:0000256" key="12">
    <source>
        <dbReference type="SAM" id="MobiDB-lite"/>
    </source>
</evidence>
<keyword evidence="5 10" id="KW-0067">ATP-binding</keyword>
<dbReference type="NCBIfam" id="TIGR01073">
    <property type="entry name" value="pcrA"/>
    <property type="match status" value="1"/>
</dbReference>
<dbReference type="CDD" id="cd17932">
    <property type="entry name" value="DEXQc_UvrD"/>
    <property type="match status" value="1"/>
</dbReference>
<dbReference type="SUPFAM" id="SSF52540">
    <property type="entry name" value="P-loop containing nucleoside triphosphate hydrolases"/>
    <property type="match status" value="1"/>
</dbReference>
<dbReference type="InterPro" id="IPR005751">
    <property type="entry name" value="ATP-dep_DNA_helicase_PcrA"/>
</dbReference>
<keyword evidence="2 10" id="KW-0547">Nucleotide-binding</keyword>
<dbReference type="EC" id="5.6.2.4" evidence="11"/>
<dbReference type="EMBL" id="CP007139">
    <property type="protein sequence ID" value="AIE85341.1"/>
    <property type="molecule type" value="Genomic_DNA"/>
</dbReference>
<evidence type="ECO:0000256" key="7">
    <source>
        <dbReference type="ARBA" id="ARBA00023235"/>
    </source>
</evidence>
<feature type="binding site" evidence="10">
    <location>
        <begin position="29"/>
        <end position="36"/>
    </location>
    <ligand>
        <name>ATP</name>
        <dbReference type="ChEBI" id="CHEBI:30616"/>
    </ligand>
</feature>
<evidence type="ECO:0000256" key="8">
    <source>
        <dbReference type="ARBA" id="ARBA00034617"/>
    </source>
</evidence>
<dbReference type="InterPro" id="IPR014017">
    <property type="entry name" value="DNA_helicase_UvrD-like_C"/>
</dbReference>
<keyword evidence="3 10" id="KW-0378">Hydrolase</keyword>
<dbReference type="InterPro" id="IPR014016">
    <property type="entry name" value="UvrD-like_ATP-bd"/>
</dbReference>
<evidence type="ECO:0000256" key="3">
    <source>
        <dbReference type="ARBA" id="ARBA00022801"/>
    </source>
</evidence>
<evidence type="ECO:0000256" key="5">
    <source>
        <dbReference type="ARBA" id="ARBA00022840"/>
    </source>
</evidence>
<dbReference type="Gene3D" id="1.10.10.160">
    <property type="match status" value="1"/>
</dbReference>
<dbReference type="GO" id="GO:0033202">
    <property type="term" value="C:DNA helicase complex"/>
    <property type="evidence" value="ECO:0007669"/>
    <property type="project" value="TreeGrafter"/>
</dbReference>
<evidence type="ECO:0000256" key="2">
    <source>
        <dbReference type="ARBA" id="ARBA00022741"/>
    </source>
</evidence>
<evidence type="ECO:0000313" key="16">
    <source>
        <dbReference type="Proteomes" id="UP000027982"/>
    </source>
</evidence>
<feature type="domain" description="UvrD-like helicase ATP-binding" evidence="13">
    <location>
        <begin position="8"/>
        <end position="286"/>
    </location>
</feature>
<dbReference type="GO" id="GO:0005829">
    <property type="term" value="C:cytosol"/>
    <property type="evidence" value="ECO:0007669"/>
    <property type="project" value="TreeGrafter"/>
</dbReference>
<proteinExistence type="inferred from homology"/>
<evidence type="ECO:0000256" key="4">
    <source>
        <dbReference type="ARBA" id="ARBA00022806"/>
    </source>
</evidence>
<evidence type="ECO:0000256" key="1">
    <source>
        <dbReference type="ARBA" id="ARBA00009922"/>
    </source>
</evidence>
<dbReference type="GO" id="GO:0003677">
    <property type="term" value="F:DNA binding"/>
    <property type="evidence" value="ECO:0007669"/>
    <property type="project" value="UniProtKB-KW"/>
</dbReference>
<dbReference type="HOGENOM" id="CLU_004585_5_2_0"/>
<organism evidence="15 16">
    <name type="scientific">Fimbriimonas ginsengisoli Gsoil 348</name>
    <dbReference type="NCBI Taxonomy" id="661478"/>
    <lineage>
        <taxon>Bacteria</taxon>
        <taxon>Bacillati</taxon>
        <taxon>Armatimonadota</taxon>
        <taxon>Fimbriimonadia</taxon>
        <taxon>Fimbriimonadales</taxon>
        <taxon>Fimbriimonadaceae</taxon>
        <taxon>Fimbriimonas</taxon>
    </lineage>
</organism>
<dbReference type="Pfam" id="PF13361">
    <property type="entry name" value="UvrD_C"/>
    <property type="match status" value="1"/>
</dbReference>
<comment type="catalytic activity">
    <reaction evidence="9 11">
        <text>ATP + H2O = ADP + phosphate + H(+)</text>
        <dbReference type="Rhea" id="RHEA:13065"/>
        <dbReference type="ChEBI" id="CHEBI:15377"/>
        <dbReference type="ChEBI" id="CHEBI:15378"/>
        <dbReference type="ChEBI" id="CHEBI:30616"/>
        <dbReference type="ChEBI" id="CHEBI:43474"/>
        <dbReference type="ChEBI" id="CHEBI:456216"/>
        <dbReference type="EC" id="5.6.2.4"/>
    </reaction>
</comment>
<dbReference type="InterPro" id="IPR000212">
    <property type="entry name" value="DNA_helicase_UvrD/REP"/>
</dbReference>
<keyword evidence="4 10" id="KW-0347">Helicase</keyword>
<evidence type="ECO:0000256" key="11">
    <source>
        <dbReference type="RuleBase" id="RU364053"/>
    </source>
</evidence>
<gene>
    <name evidence="15" type="ORF">OP10G_1973</name>
</gene>
<dbReference type="Pfam" id="PF00580">
    <property type="entry name" value="UvrD-helicase"/>
    <property type="match status" value="1"/>
</dbReference>
<dbReference type="GO" id="GO:0016887">
    <property type="term" value="F:ATP hydrolysis activity"/>
    <property type="evidence" value="ECO:0007669"/>
    <property type="project" value="RHEA"/>
</dbReference>
<name>A0A068NPG6_FIMGI</name>
<sequence>MSATLDLDTLNPEQREAVLHPGGPLLIFAGAGSGKTRVITYRIARLLQEGVPSHRILAVTFTNKASREMRERVTELVGDVAKNMWIGTFHSLCARILRIDGKAIGLDPNFVIYDDGDQLSLIREVFKAKNIDDKSIQPRGVLNEISSAKEKLKSPEQYAKGATGFFERIVADVYKSYNALLSKANALDFDDILYFVNRLFEQRADVLEKYQDRFLHVLVDEYQDVNFSQYNVVHSIAAKHRNVVVVGDDDQSIYAWRGADVSLILKFGSDYPDAKIVKLERNYRSTKTILAAANEVIKRNRGRARKELWTENQDGVPITLTQAGTEQDEGMMVADAILKDTRIGRRKYSDYAILYRTNAQSRVMEEAFLTMRIPHILVGGQRFYERKEIKDMLSYLRLAFNPRDDVSFRRCINTPTRGIGATALSKIEEWAAERGLPLSAAVSDQEVQSGLPKKTASAVRDFYAVISEAQAIAEQGPVTPVLKSLMSGSGYIDALKAEHSQEALGRLENLQEMLNVTAEYDASSDEPSLGGFLESVSLVADVDALGTAGGEAVTLMTLHSAKGLEFPVVFMTGMEEGVFPHSRSLSTDSELEEERRLAYVGMTRAREELHLMHAHRRSLYGTPNFNRRSRFLDDIPSELLDTLNPGGYQPTMRQPIAHGPGTHRTMEPTSAVPTPRPAPSSWKPPFNVGQRVRHPKFGIGVVVACNPVRDDVEVTVAFPGVVGVKKLVQKLAKLEAV</sequence>
<dbReference type="Gene3D" id="1.10.486.10">
    <property type="entry name" value="PCRA, domain 4"/>
    <property type="match status" value="1"/>
</dbReference>
<evidence type="ECO:0000256" key="9">
    <source>
        <dbReference type="ARBA" id="ARBA00048988"/>
    </source>
</evidence>
<dbReference type="GO" id="GO:0006260">
    <property type="term" value="P:DNA replication"/>
    <property type="evidence" value="ECO:0007669"/>
    <property type="project" value="InterPro"/>
</dbReference>
<dbReference type="GO" id="GO:0005524">
    <property type="term" value="F:ATP binding"/>
    <property type="evidence" value="ECO:0007669"/>
    <property type="project" value="UniProtKB-UniRule"/>
</dbReference>
<dbReference type="GO" id="GO:0009314">
    <property type="term" value="P:response to radiation"/>
    <property type="evidence" value="ECO:0007669"/>
    <property type="project" value="UniProtKB-ARBA"/>
</dbReference>
<dbReference type="PANTHER" id="PTHR11070:SF2">
    <property type="entry name" value="ATP-DEPENDENT DNA HELICASE SRS2"/>
    <property type="match status" value="1"/>
</dbReference>
<evidence type="ECO:0000256" key="6">
    <source>
        <dbReference type="ARBA" id="ARBA00023125"/>
    </source>
</evidence>
<dbReference type="Gene3D" id="3.40.50.300">
    <property type="entry name" value="P-loop containing nucleotide triphosphate hydrolases"/>
    <property type="match status" value="2"/>
</dbReference>
<dbReference type="RefSeq" id="WP_025226082.1">
    <property type="nucleotide sequence ID" value="NZ_CP007139.1"/>
</dbReference>
<dbReference type="STRING" id="661478.OP10G_1973"/>
<dbReference type="AlphaFoldDB" id="A0A068NPG6"/>
<dbReference type="CDD" id="cd18807">
    <property type="entry name" value="SF1_C_UvrD"/>
    <property type="match status" value="1"/>
</dbReference>
<dbReference type="eggNOG" id="COG0210">
    <property type="taxonomic scope" value="Bacteria"/>
</dbReference>
<evidence type="ECO:0000259" key="14">
    <source>
        <dbReference type="PROSITE" id="PS51217"/>
    </source>
</evidence>
<dbReference type="FunFam" id="1.10.10.160:FF:000001">
    <property type="entry name" value="ATP-dependent DNA helicase"/>
    <property type="match status" value="1"/>
</dbReference>
<dbReference type="KEGG" id="fgi:OP10G_1973"/>
<accession>A0A068NPG6</accession>
<keyword evidence="6 11" id="KW-0238">DNA-binding</keyword>
<dbReference type="Pfam" id="PF21196">
    <property type="entry name" value="PcrA_UvrD_tudor"/>
    <property type="match status" value="1"/>
</dbReference>
<comment type="similarity">
    <text evidence="1 11">Belongs to the helicase family. UvrD subfamily.</text>
</comment>
<dbReference type="GO" id="GO:0043138">
    <property type="term" value="F:3'-5' DNA helicase activity"/>
    <property type="evidence" value="ECO:0007669"/>
    <property type="project" value="UniProtKB-EC"/>
</dbReference>
<protein>
    <recommendedName>
        <fullName evidence="11">ATP-dependent DNA helicase</fullName>
        <ecNumber evidence="11">5.6.2.4</ecNumber>
    </recommendedName>
</protein>
<feature type="region of interest" description="Disordered" evidence="12">
    <location>
        <begin position="658"/>
        <end position="682"/>
    </location>
</feature>
<dbReference type="FunFam" id="1.10.486.10:FF:000003">
    <property type="entry name" value="ATP-dependent DNA helicase"/>
    <property type="match status" value="1"/>
</dbReference>
<keyword evidence="16" id="KW-1185">Reference proteome</keyword>